<reference evidence="5" key="2">
    <citation type="submission" date="2025-08" db="UniProtKB">
        <authorList>
            <consortium name="RefSeq"/>
        </authorList>
    </citation>
    <scope>IDENTIFICATION</scope>
    <source>
        <tissue evidence="5">Young leaves</tissue>
    </source>
</reference>
<dbReference type="FunFam" id="1.25.40.10:FF:000184">
    <property type="entry name" value="Pentatricopeptide repeat-containing protein, chloroplastic"/>
    <property type="match status" value="1"/>
</dbReference>
<dbReference type="OrthoDB" id="1882346at2759"/>
<dbReference type="Proteomes" id="UP000228380">
    <property type="component" value="Chromosome 14"/>
</dbReference>
<dbReference type="InterPro" id="IPR046848">
    <property type="entry name" value="E_motif"/>
</dbReference>
<feature type="repeat" description="PPR" evidence="2">
    <location>
        <begin position="204"/>
        <end position="234"/>
    </location>
</feature>
<proteinExistence type="predicted"/>
<dbReference type="AlphaFoldDB" id="A0A8B9ARV9"/>
<dbReference type="InterPro" id="IPR011990">
    <property type="entry name" value="TPR-like_helical_dom_sf"/>
</dbReference>
<evidence type="ECO:0000256" key="3">
    <source>
        <dbReference type="SAM" id="MobiDB-lite"/>
    </source>
</evidence>
<dbReference type="Gene3D" id="1.25.40.10">
    <property type="entry name" value="Tetratricopeptide repeat domain"/>
    <property type="match status" value="4"/>
</dbReference>
<dbReference type="InterPro" id="IPR002885">
    <property type="entry name" value="PPR_rpt"/>
</dbReference>
<feature type="repeat" description="PPR" evidence="2">
    <location>
        <begin position="235"/>
        <end position="269"/>
    </location>
</feature>
<protein>
    <submittedName>
        <fullName evidence="5">Pentatricopeptide repeat-containing protein At5g59200, chloroplastic</fullName>
    </submittedName>
</protein>
<organism evidence="4 5">
    <name type="scientific">Phoenix dactylifera</name>
    <name type="common">Date palm</name>
    <dbReference type="NCBI Taxonomy" id="42345"/>
    <lineage>
        <taxon>Eukaryota</taxon>
        <taxon>Viridiplantae</taxon>
        <taxon>Streptophyta</taxon>
        <taxon>Embryophyta</taxon>
        <taxon>Tracheophyta</taxon>
        <taxon>Spermatophyta</taxon>
        <taxon>Magnoliopsida</taxon>
        <taxon>Liliopsida</taxon>
        <taxon>Arecaceae</taxon>
        <taxon>Coryphoideae</taxon>
        <taxon>Phoeniceae</taxon>
        <taxon>Phoenix</taxon>
    </lineage>
</organism>
<dbReference type="KEGG" id="pda:103701374"/>
<evidence type="ECO:0000256" key="1">
    <source>
        <dbReference type="ARBA" id="ARBA00022737"/>
    </source>
</evidence>
<dbReference type="Pfam" id="PF13041">
    <property type="entry name" value="PPR_2"/>
    <property type="match status" value="2"/>
</dbReference>
<feature type="region of interest" description="Disordered" evidence="3">
    <location>
        <begin position="1"/>
        <end position="23"/>
    </location>
</feature>
<dbReference type="PROSITE" id="PS51375">
    <property type="entry name" value="PPR"/>
    <property type="match status" value="4"/>
</dbReference>
<dbReference type="PANTHER" id="PTHR47926:SF537">
    <property type="entry name" value="PENTACOTRIPEPTIDE-REPEAT REGION OF PRORP DOMAIN-CONTAINING PROTEIN"/>
    <property type="match status" value="1"/>
</dbReference>
<keyword evidence="4" id="KW-1185">Reference proteome</keyword>
<dbReference type="Pfam" id="PF01535">
    <property type="entry name" value="PPR"/>
    <property type="match status" value="4"/>
</dbReference>
<dbReference type="GO" id="GO:0003723">
    <property type="term" value="F:RNA binding"/>
    <property type="evidence" value="ECO:0007669"/>
    <property type="project" value="InterPro"/>
</dbReference>
<dbReference type="GeneID" id="103701374"/>
<accession>A0A8B9ARV9</accession>
<evidence type="ECO:0000313" key="4">
    <source>
        <dbReference type="Proteomes" id="UP000228380"/>
    </source>
</evidence>
<dbReference type="NCBIfam" id="TIGR00756">
    <property type="entry name" value="PPR"/>
    <property type="match status" value="4"/>
</dbReference>
<dbReference type="GO" id="GO:0009451">
    <property type="term" value="P:RNA modification"/>
    <property type="evidence" value="ECO:0007669"/>
    <property type="project" value="InterPro"/>
</dbReference>
<dbReference type="Pfam" id="PF20431">
    <property type="entry name" value="E_motif"/>
    <property type="match status" value="1"/>
</dbReference>
<keyword evidence="1" id="KW-0677">Repeat</keyword>
<evidence type="ECO:0000313" key="5">
    <source>
        <dbReference type="RefSeq" id="XP_038989185.1"/>
    </source>
</evidence>
<dbReference type="SUPFAM" id="SSF48452">
    <property type="entry name" value="TPR-like"/>
    <property type="match status" value="1"/>
</dbReference>
<dbReference type="RefSeq" id="XP_038989185.1">
    <property type="nucleotide sequence ID" value="XM_039133257.1"/>
</dbReference>
<feature type="repeat" description="PPR" evidence="2">
    <location>
        <begin position="106"/>
        <end position="140"/>
    </location>
</feature>
<dbReference type="FunFam" id="1.25.40.10:FF:000348">
    <property type="entry name" value="Pentatricopeptide repeat-containing protein chloroplastic"/>
    <property type="match status" value="1"/>
</dbReference>
<gene>
    <name evidence="5" type="primary">LOC103701374</name>
</gene>
<reference evidence="4" key="1">
    <citation type="journal article" date="2019" name="Nat. Commun.">
        <title>Genome-wide association mapping of date palm fruit traits.</title>
        <authorList>
            <person name="Hazzouri K.M."/>
            <person name="Gros-Balthazard M."/>
            <person name="Flowers J.M."/>
            <person name="Copetti D."/>
            <person name="Lemansour A."/>
            <person name="Lebrun M."/>
            <person name="Masmoudi K."/>
            <person name="Ferrand S."/>
            <person name="Dhar M.I."/>
            <person name="Fresquez Z.A."/>
            <person name="Rosas U."/>
            <person name="Zhang J."/>
            <person name="Talag J."/>
            <person name="Lee S."/>
            <person name="Kudrna D."/>
            <person name="Powell R.F."/>
            <person name="Leitch I.J."/>
            <person name="Krueger R.R."/>
            <person name="Wing R.A."/>
            <person name="Amiri K.M.A."/>
            <person name="Purugganan M.D."/>
        </authorList>
    </citation>
    <scope>NUCLEOTIDE SEQUENCE [LARGE SCALE GENOMIC DNA]</scope>
    <source>
        <strain evidence="4">cv. Khalas</strain>
    </source>
</reference>
<feature type="repeat" description="PPR" evidence="2">
    <location>
        <begin position="336"/>
        <end position="370"/>
    </location>
</feature>
<sequence length="545" mass="60361">MARHVSDSPPMETSGAPYPFPHLSLPPSPLPSRQFKSLPPNPANSPTISLLAKATHPSHLPQIHAHLVKTGAARNNFYLSKLLSLLLRFRRLTDARHLLDHADRPNALLWNTLLKAYAHDGLFFEALSLYKQMLRSGVTPDFYTFPFVLKACEVLSTGCAIHSSVVKLGVESNLHVRNSLIAFYCKCFAVELAQKVFDDMDERDLVSYTSMISGYAKVEDMERAMLLFEAMPERDFVSWGAIISGFIQNGCPEEALSLFREMQLSGVPLSEVAIVSSISSCASLGLRSLGLWLHALVVRHGLEMSVFVGTALVDMYGKCGDLDNARRMFRSMTEKSVASWNALIGGLSANGCVEEALLVFEEMIGMGIEPNSVTLSCILSACRHGGLVEKGQYYFEYLSKEYGILLNLDHYGCMVDLLGRAGLVHEAYEMICSMPMEPNEIAWGALLGACKVHKNLELAEQALKRLVELDPRNGGNYVLLSNMYAELGRWEDVEKVRVMMRGHGVEKTRGCSSIEVDSVVHEFNSGLQSHPNASRNVQEVGKIVW</sequence>
<dbReference type="PANTHER" id="PTHR47926">
    <property type="entry name" value="PENTATRICOPEPTIDE REPEAT-CONTAINING PROTEIN"/>
    <property type="match status" value="1"/>
</dbReference>
<dbReference type="InterPro" id="IPR046960">
    <property type="entry name" value="PPR_At4g14850-like_plant"/>
</dbReference>
<evidence type="ECO:0000256" key="2">
    <source>
        <dbReference type="PROSITE-ProRule" id="PRU00708"/>
    </source>
</evidence>
<name>A0A8B9ARV9_PHODC</name>